<keyword evidence="6" id="KW-0811">Translocation</keyword>
<dbReference type="PANTHER" id="PTHR13405:SF11">
    <property type="entry name" value="NUCLEAR PORE COMPLEX PROTEIN NUP133"/>
    <property type="match status" value="1"/>
</dbReference>
<evidence type="ECO:0000256" key="3">
    <source>
        <dbReference type="ARBA" id="ARBA00022448"/>
    </source>
</evidence>
<evidence type="ECO:0000259" key="9">
    <source>
        <dbReference type="Pfam" id="PF03177"/>
    </source>
</evidence>
<dbReference type="OrthoDB" id="103454at2759"/>
<evidence type="ECO:0000259" key="10">
    <source>
        <dbReference type="Pfam" id="PF08801"/>
    </source>
</evidence>
<keyword evidence="4" id="KW-0509">mRNA transport</keyword>
<evidence type="ECO:0000313" key="11">
    <source>
        <dbReference type="EMBL" id="PSR74094.1"/>
    </source>
</evidence>
<dbReference type="InterPro" id="IPR015943">
    <property type="entry name" value="WD40/YVTN_repeat-like_dom_sf"/>
</dbReference>
<evidence type="ECO:0000256" key="8">
    <source>
        <dbReference type="SAM" id="MobiDB-lite"/>
    </source>
</evidence>
<dbReference type="GO" id="GO:0016973">
    <property type="term" value="P:poly(A)+ mRNA export from nucleus"/>
    <property type="evidence" value="ECO:0007669"/>
    <property type="project" value="TreeGrafter"/>
</dbReference>
<dbReference type="GO" id="GO:0031080">
    <property type="term" value="C:nuclear pore outer ring"/>
    <property type="evidence" value="ECO:0007669"/>
    <property type="project" value="TreeGrafter"/>
</dbReference>
<keyword evidence="3" id="KW-0813">Transport</keyword>
<evidence type="ECO:0000313" key="12">
    <source>
        <dbReference type="Proteomes" id="UP000186601"/>
    </source>
</evidence>
<feature type="domain" description="Nucleoporin Nup133/Nup155-like N-terminal" evidence="10">
    <location>
        <begin position="95"/>
        <end position="458"/>
    </location>
</feature>
<dbReference type="STRING" id="98765.A0A2R6NNR7"/>
<protein>
    <submittedName>
        <fullName evidence="11">Uncharacterized protein</fullName>
    </submittedName>
</protein>
<evidence type="ECO:0000256" key="1">
    <source>
        <dbReference type="ARBA" id="ARBA00004259"/>
    </source>
</evidence>
<feature type="region of interest" description="Disordered" evidence="8">
    <location>
        <begin position="1"/>
        <end position="66"/>
    </location>
</feature>
<dbReference type="EMBL" id="MLYV02001019">
    <property type="protein sequence ID" value="PSR74094.1"/>
    <property type="molecule type" value="Genomic_DNA"/>
</dbReference>
<dbReference type="Pfam" id="PF03177">
    <property type="entry name" value="Nucleoporin_C"/>
    <property type="match status" value="1"/>
</dbReference>
<dbReference type="PANTHER" id="PTHR13405">
    <property type="entry name" value="NUCLEAR PORE COMPLEX PROTEIN NUP133"/>
    <property type="match status" value="1"/>
</dbReference>
<keyword evidence="7" id="KW-0539">Nucleus</keyword>
<dbReference type="InterPro" id="IPR037624">
    <property type="entry name" value="Nup133-like"/>
</dbReference>
<name>A0A2R6NNR7_9APHY</name>
<dbReference type="SUPFAM" id="SSF117289">
    <property type="entry name" value="Nucleoporin domain"/>
    <property type="match status" value="1"/>
</dbReference>
<dbReference type="Proteomes" id="UP000186601">
    <property type="component" value="Unassembled WGS sequence"/>
</dbReference>
<feature type="compositionally biased region" description="Basic and acidic residues" evidence="8">
    <location>
        <begin position="13"/>
        <end position="23"/>
    </location>
</feature>
<accession>A0A2R6NNR7</accession>
<dbReference type="Gene3D" id="2.130.10.10">
    <property type="entry name" value="YVTN repeat-like/Quinoprotein amine dehydrogenase"/>
    <property type="match status" value="1"/>
</dbReference>
<keyword evidence="5" id="KW-0653">Protein transport</keyword>
<evidence type="ECO:0000256" key="2">
    <source>
        <dbReference type="ARBA" id="ARBA00005569"/>
    </source>
</evidence>
<feature type="domain" description="Nucleoporin Nup133/Nup155-like C-terminal" evidence="9">
    <location>
        <begin position="612"/>
        <end position="1222"/>
    </location>
</feature>
<dbReference type="GO" id="GO:0000972">
    <property type="term" value="P:transcription-dependent tethering of RNA polymerase II gene DNA at nuclear periphery"/>
    <property type="evidence" value="ECO:0007669"/>
    <property type="project" value="TreeGrafter"/>
</dbReference>
<evidence type="ECO:0000256" key="4">
    <source>
        <dbReference type="ARBA" id="ARBA00022816"/>
    </source>
</evidence>
<evidence type="ECO:0000256" key="6">
    <source>
        <dbReference type="ARBA" id="ARBA00023010"/>
    </source>
</evidence>
<comment type="caution">
    <text evidence="11">The sequence shown here is derived from an EMBL/GenBank/DDBJ whole genome shotgun (WGS) entry which is preliminary data.</text>
</comment>
<dbReference type="InterPro" id="IPR007187">
    <property type="entry name" value="Nucleoporin_Nup133/Nup155_C"/>
</dbReference>
<evidence type="ECO:0000256" key="5">
    <source>
        <dbReference type="ARBA" id="ARBA00022927"/>
    </source>
</evidence>
<proteinExistence type="inferred from homology"/>
<keyword evidence="12" id="KW-1185">Reference proteome</keyword>
<dbReference type="GO" id="GO:0006606">
    <property type="term" value="P:protein import into nucleus"/>
    <property type="evidence" value="ECO:0007669"/>
    <property type="project" value="TreeGrafter"/>
</dbReference>
<organism evidence="11 12">
    <name type="scientific">Hermanssonia centrifuga</name>
    <dbReference type="NCBI Taxonomy" id="98765"/>
    <lineage>
        <taxon>Eukaryota</taxon>
        <taxon>Fungi</taxon>
        <taxon>Dikarya</taxon>
        <taxon>Basidiomycota</taxon>
        <taxon>Agaricomycotina</taxon>
        <taxon>Agaricomycetes</taxon>
        <taxon>Polyporales</taxon>
        <taxon>Meruliaceae</taxon>
        <taxon>Hermanssonia</taxon>
    </lineage>
</organism>
<comment type="similarity">
    <text evidence="2">Belongs to the nucleoporin Nup133 family.</text>
</comment>
<dbReference type="GO" id="GO:0017056">
    <property type="term" value="F:structural constituent of nuclear pore"/>
    <property type="evidence" value="ECO:0007669"/>
    <property type="project" value="InterPro"/>
</dbReference>
<dbReference type="AlphaFoldDB" id="A0A2R6NNR7"/>
<comment type="subcellular location">
    <subcellularLocation>
        <location evidence="1">Nucleus envelope</location>
    </subcellularLocation>
</comment>
<sequence>MQAFTPSPAPRRTVYERTAHEKTPPNFPRRRNPKPLVAGGKLASRFTTPVRGGSARASSAPDDVSLDEGMEIDEGAEVFERGLKFETIFAKSEELQVTFYAHLPAEVKLVLRNADFYREAYTGEVDTETGFALVASAERCFVWNYSQALTGTPTCYIFACPQDLVRLSMDTPFHILVPFGSSREPGLILMSPGGTAHFWDSLGMGLAGGEYSSKSSLGLSSEERVTKLIRADPQTYILSTSLGRLFRLVLTASGGKYRVSSHSFNRPPPTLSFSRLLPSFLATPNLAAEGGNISAVVLSDRPQDSSGSDVWALIDLRLQKWDMSIEGWEELTFDEDISTLIAPEIQARFNVSDDTEIDLELLDLSVNSPSELLVLVSFAGQDDNSNMDIGVQPRRIYAIVSLSYNVGILAISSSKKTQKVPYQSTSSSGAPMHPRMRLLSQGQIIAIQFGDTVVLCAPATEYTDRLELKSSSDRTFGVGVLRNGDENELIILTAATLMKVFVDNDEVAKFNTATGRANIIKSTMTQAILYGSHPENPLHFSFPPDIDEEALMSGAEQLSQAIMESEVGVVRPNHDLHSQMNSRKERLSFLIKFINDNGVLTKMSQRCRQRLATDAEKLYAAHQLWLRHNDSLAAGHKHSVLTEAVYILMNEAGEGHHEDLMRAFFRLRVQDIGALLPHVLEIVRRSSYEITHSLTDTIPQANEIILTILQSSTDYRNYNLGVYGVDLPMIHPWTSQLSVIDIVSELFESTATLVDSSPSEADPANDAKTRAKTQLPELAAALFASYQEQLQWLGSPVAAAEAVNERIRANLDEKFKQARPIILETLRRDGFSEEGFNLAEKYRDFRSLASLCHKETVYPPQDNPYAARIQAYINKFKENFTTELYQWYIEHGELRTMFSQEQNEYLDKFFAAHEYPSVSWIHDLGQGRYGFAAQSLLSEAEHAPELSSKHLMLSIGKLSYLAEVQETESAVDENVLDAFHDGLDFVSVHERLIDELRTALASVRTRQSIDVQVDTITKTKASRLPDRRALYAVFKQLVKRLLQGKALSVEDAADVLSLKDNVPNVEDYITALHLLYHAQVSPEMIEIILQLTNSAYSYLGTVDCRHLEVSGDEFIFTMSARILLNVSSIRSANRCFSWNQIRHTVDATDAELTERFRNTALYAVQQSMMIFNGRHMEGYMLLPQEALPTPTEEEVASRWPGMPADDVFALLRDYERESNDLAALQLEDVVDRVRELAAEEEQWS</sequence>
<dbReference type="Pfam" id="PF08801">
    <property type="entry name" value="Nucleoporin_N"/>
    <property type="match status" value="1"/>
</dbReference>
<gene>
    <name evidence="11" type="ORF">PHLCEN_2v10050</name>
</gene>
<evidence type="ECO:0000256" key="7">
    <source>
        <dbReference type="ARBA" id="ARBA00023242"/>
    </source>
</evidence>
<dbReference type="Gene3D" id="1.20.58.1380">
    <property type="match status" value="1"/>
</dbReference>
<dbReference type="InterPro" id="IPR014908">
    <property type="entry name" value="Nucleoporin_Nup133/Nup155_N"/>
</dbReference>
<reference evidence="11 12" key="1">
    <citation type="submission" date="2018-02" db="EMBL/GenBank/DDBJ databases">
        <title>Genome sequence of the basidiomycete white-rot fungus Phlebia centrifuga.</title>
        <authorList>
            <person name="Granchi Z."/>
            <person name="Peng M."/>
            <person name="de Vries R.P."/>
            <person name="Hilden K."/>
            <person name="Makela M.R."/>
            <person name="Grigoriev I."/>
            <person name="Riley R."/>
        </authorList>
    </citation>
    <scope>NUCLEOTIDE SEQUENCE [LARGE SCALE GENOMIC DNA]</scope>
    <source>
        <strain evidence="11 12">FBCC195</strain>
    </source>
</reference>